<evidence type="ECO:0000256" key="11">
    <source>
        <dbReference type="ARBA" id="ARBA00023157"/>
    </source>
</evidence>
<dbReference type="PROSITE" id="PS01186">
    <property type="entry name" value="EGF_2"/>
    <property type="match status" value="1"/>
</dbReference>
<dbReference type="InterPro" id="IPR043504">
    <property type="entry name" value="Peptidase_S1_PA_chymotrypsin"/>
</dbReference>
<dbReference type="Ensembl" id="ENSGWIT00000004558.1">
    <property type="protein sequence ID" value="ENSGWIP00000004249.1"/>
    <property type="gene ID" value="ENSGWIG00000002187.1"/>
</dbReference>
<reference evidence="18" key="1">
    <citation type="submission" date="2020-06" db="EMBL/GenBank/DDBJ databases">
        <authorList>
            <consortium name="Wellcome Sanger Institute Data Sharing"/>
        </authorList>
    </citation>
    <scope>NUCLEOTIDE SEQUENCE [LARGE SCALE GENOMIC DNA]</scope>
</reference>
<dbReference type="SMART" id="SM00179">
    <property type="entry name" value="EGF_CA"/>
    <property type="match status" value="1"/>
</dbReference>
<evidence type="ECO:0000256" key="6">
    <source>
        <dbReference type="ARBA" id="ARBA00022729"/>
    </source>
</evidence>
<feature type="domain" description="Peptidase S1" evidence="16">
    <location>
        <begin position="195"/>
        <end position="436"/>
    </location>
</feature>
<dbReference type="Gene3D" id="2.10.25.10">
    <property type="entry name" value="Laminin"/>
    <property type="match status" value="2"/>
</dbReference>
<dbReference type="GO" id="GO:0006508">
    <property type="term" value="P:proteolysis"/>
    <property type="evidence" value="ECO:0007669"/>
    <property type="project" value="UniProtKB-KW"/>
</dbReference>
<dbReference type="PROSITE" id="PS50026">
    <property type="entry name" value="EGF_3"/>
    <property type="match status" value="1"/>
</dbReference>
<reference evidence="18" key="2">
    <citation type="submission" date="2025-08" db="UniProtKB">
        <authorList>
            <consortium name="Ensembl"/>
        </authorList>
    </citation>
    <scope>IDENTIFICATION</scope>
</reference>
<keyword evidence="7" id="KW-0677">Repeat</keyword>
<dbReference type="FunFam" id="2.10.25.10:FF:000255">
    <property type="entry name" value="Sushi, nidogen and EGF-like domains 1"/>
    <property type="match status" value="1"/>
</dbReference>
<dbReference type="PROSITE" id="PS50240">
    <property type="entry name" value="TRYPSIN_DOM"/>
    <property type="match status" value="1"/>
</dbReference>
<evidence type="ECO:0000256" key="8">
    <source>
        <dbReference type="ARBA" id="ARBA00022801"/>
    </source>
</evidence>
<dbReference type="PROSITE" id="PS00134">
    <property type="entry name" value="TRYPSIN_HIS"/>
    <property type="match status" value="1"/>
</dbReference>
<evidence type="ECO:0000256" key="4">
    <source>
        <dbReference type="ARBA" id="ARBA00022670"/>
    </source>
</evidence>
<dbReference type="PANTHER" id="PTHR24278">
    <property type="entry name" value="COAGULATION FACTOR"/>
    <property type="match status" value="1"/>
</dbReference>
<dbReference type="PRINTS" id="PR00722">
    <property type="entry name" value="CHYMOTRYPSIN"/>
</dbReference>
<evidence type="ECO:0000259" key="16">
    <source>
        <dbReference type="PROSITE" id="PS50240"/>
    </source>
</evidence>
<dbReference type="GO" id="GO:0004252">
    <property type="term" value="F:serine-type endopeptidase activity"/>
    <property type="evidence" value="ECO:0007669"/>
    <property type="project" value="InterPro"/>
</dbReference>
<dbReference type="AlphaFoldDB" id="A0A8C5DDM7"/>
<dbReference type="InterPro" id="IPR001254">
    <property type="entry name" value="Trypsin_dom"/>
</dbReference>
<keyword evidence="19" id="KW-1185">Reference proteome</keyword>
<dbReference type="GO" id="GO:0005509">
    <property type="term" value="F:calcium ion binding"/>
    <property type="evidence" value="ECO:0007669"/>
    <property type="project" value="InterPro"/>
</dbReference>
<dbReference type="SMART" id="SM00181">
    <property type="entry name" value="EGF"/>
    <property type="match status" value="2"/>
</dbReference>
<proteinExistence type="predicted"/>
<evidence type="ECO:0000256" key="7">
    <source>
        <dbReference type="ARBA" id="ARBA00022737"/>
    </source>
</evidence>
<dbReference type="PIRSF" id="PIRSF001143">
    <property type="entry name" value="Factor_X"/>
    <property type="match status" value="1"/>
</dbReference>
<protein>
    <submittedName>
        <fullName evidence="18">Coagulation factor VIIi</fullName>
    </submittedName>
</protein>
<keyword evidence="12" id="KW-0325">Glycoprotein</keyword>
<sequence>MKSCSVWIFIVSASAAAAVFVEKRDANGVLGRQRRANSGFLEELKQGNLERECIEEICDFEEAREVFEDVDKTVGPFWMTYNRRDPCEINPCANNGTCRHVDSTYECQCMEGFEGRHCQTGEKVSFEDSLKCFYLNGLCQHFCDGSGKQRRCSCAEGYKLGEDGRECVANVEFPCGQIPVSDSQVEQSTDSETRIVGANHCPKGACPWQVLVQLSGRSHCGGALIGPEWVVTAAHCLHDNQLKDITVVAGEHNLDFVEGTEQTVRVSMAISHENYTRATPDSDVALLRLERALNLSRDVIPVCLPTKDFSEHELLKARYHQVSGWGARTNGGNAFPQVGTPHSPNLRHMSVPLIPNSQCSQVSQIDFNSNMLCAGYLEGRQESCRGDDGSPLVTAFGSTHFLTGVVGWGRGCGRQGYYGVYANMANYVDWAKATIKNPPDATMQEDFTSMTQTHV</sequence>
<keyword evidence="3 13" id="KW-0245">EGF-like domain</keyword>
<dbReference type="InterPro" id="IPR001881">
    <property type="entry name" value="EGF-like_Ca-bd_dom"/>
</dbReference>
<evidence type="ECO:0000259" key="15">
    <source>
        <dbReference type="PROSITE" id="PS50026"/>
    </source>
</evidence>
<keyword evidence="2" id="KW-0964">Secreted</keyword>
<evidence type="ECO:0000256" key="5">
    <source>
        <dbReference type="ARBA" id="ARBA00022685"/>
    </source>
</evidence>
<dbReference type="SUPFAM" id="SSF57196">
    <property type="entry name" value="EGF/Laminin"/>
    <property type="match status" value="2"/>
</dbReference>
<keyword evidence="11 13" id="KW-1015">Disulfide bond</keyword>
<dbReference type="PANTHER" id="PTHR24278:SF26">
    <property type="entry name" value="COAGULATION FACTOR VII"/>
    <property type="match status" value="1"/>
</dbReference>
<dbReference type="InterPro" id="IPR018114">
    <property type="entry name" value="TRYPSIN_HIS"/>
</dbReference>
<dbReference type="CDD" id="cd00054">
    <property type="entry name" value="EGF_CA"/>
    <property type="match status" value="1"/>
</dbReference>
<feature type="signal peptide" evidence="14">
    <location>
        <begin position="1"/>
        <end position="18"/>
    </location>
</feature>
<evidence type="ECO:0000313" key="18">
    <source>
        <dbReference type="Ensembl" id="ENSGWIP00000004249.1"/>
    </source>
</evidence>
<evidence type="ECO:0000256" key="9">
    <source>
        <dbReference type="ARBA" id="ARBA00022825"/>
    </source>
</evidence>
<dbReference type="SUPFAM" id="SSF57630">
    <property type="entry name" value="GLA-domain"/>
    <property type="match status" value="1"/>
</dbReference>
<reference evidence="18" key="3">
    <citation type="submission" date="2025-09" db="UniProtKB">
        <authorList>
            <consortium name="Ensembl"/>
        </authorList>
    </citation>
    <scope>IDENTIFICATION</scope>
</reference>
<dbReference type="InterPro" id="IPR001314">
    <property type="entry name" value="Peptidase_S1A"/>
</dbReference>
<keyword evidence="4" id="KW-0645">Protease</keyword>
<dbReference type="GO" id="GO:0007596">
    <property type="term" value="P:blood coagulation"/>
    <property type="evidence" value="ECO:0007669"/>
    <property type="project" value="InterPro"/>
</dbReference>
<evidence type="ECO:0000256" key="1">
    <source>
        <dbReference type="ARBA" id="ARBA00004613"/>
    </source>
</evidence>
<comment type="subcellular location">
    <subcellularLocation>
        <location evidence="1">Secreted</location>
    </subcellularLocation>
</comment>
<name>A0A8C5DDM7_GOUWI</name>
<dbReference type="InterPro" id="IPR000742">
    <property type="entry name" value="EGF"/>
</dbReference>
<dbReference type="Gene3D" id="4.10.740.10">
    <property type="entry name" value="Coagulation Factor IX"/>
    <property type="match status" value="1"/>
</dbReference>
<dbReference type="Gene3D" id="2.40.10.10">
    <property type="entry name" value="Trypsin-like serine proteases"/>
    <property type="match status" value="2"/>
</dbReference>
<dbReference type="PRINTS" id="PR00001">
    <property type="entry name" value="GLABLOOD"/>
</dbReference>
<evidence type="ECO:0000256" key="12">
    <source>
        <dbReference type="ARBA" id="ARBA00023180"/>
    </source>
</evidence>
<dbReference type="SMART" id="SM00020">
    <property type="entry name" value="Tryp_SPc"/>
    <property type="match status" value="1"/>
</dbReference>
<dbReference type="Pfam" id="PF00008">
    <property type="entry name" value="EGF"/>
    <property type="match status" value="1"/>
</dbReference>
<dbReference type="GO" id="GO:0005615">
    <property type="term" value="C:extracellular space"/>
    <property type="evidence" value="ECO:0007669"/>
    <property type="project" value="TreeGrafter"/>
</dbReference>
<evidence type="ECO:0000256" key="14">
    <source>
        <dbReference type="SAM" id="SignalP"/>
    </source>
</evidence>
<dbReference type="SUPFAM" id="SSF50494">
    <property type="entry name" value="Trypsin-like serine proteases"/>
    <property type="match status" value="1"/>
</dbReference>
<evidence type="ECO:0000259" key="17">
    <source>
        <dbReference type="PROSITE" id="PS50998"/>
    </source>
</evidence>
<dbReference type="InterPro" id="IPR012224">
    <property type="entry name" value="Pept_S1A_FX"/>
</dbReference>
<evidence type="ECO:0000256" key="10">
    <source>
        <dbReference type="ARBA" id="ARBA00023145"/>
    </source>
</evidence>
<dbReference type="Proteomes" id="UP000694680">
    <property type="component" value="Chromosome 2"/>
</dbReference>
<feature type="chain" id="PRO_5034139306" evidence="14">
    <location>
        <begin position="19"/>
        <end position="455"/>
    </location>
</feature>
<dbReference type="InterPro" id="IPR017857">
    <property type="entry name" value="Coagulation_fac-like_Gla_dom"/>
</dbReference>
<dbReference type="CDD" id="cd00190">
    <property type="entry name" value="Tryp_SPc"/>
    <property type="match status" value="1"/>
</dbReference>
<dbReference type="Pfam" id="PF00594">
    <property type="entry name" value="Gla"/>
    <property type="match status" value="1"/>
</dbReference>
<dbReference type="InterPro" id="IPR009003">
    <property type="entry name" value="Peptidase_S1_PA"/>
</dbReference>
<feature type="domain" description="EGF-like" evidence="15">
    <location>
        <begin position="83"/>
        <end position="119"/>
    </location>
</feature>
<feature type="domain" description="Gla" evidence="17">
    <location>
        <begin position="36"/>
        <end position="83"/>
    </location>
</feature>
<dbReference type="InterPro" id="IPR000294">
    <property type="entry name" value="GLA_domain"/>
</dbReference>
<dbReference type="PROSITE" id="PS50998">
    <property type="entry name" value="GLA_2"/>
    <property type="match status" value="1"/>
</dbReference>
<accession>A0A8C5DDM7</accession>
<keyword evidence="8" id="KW-0378">Hydrolase</keyword>
<dbReference type="InterPro" id="IPR050442">
    <property type="entry name" value="Peptidase_S1_coag_factors"/>
</dbReference>
<keyword evidence="9" id="KW-0720">Serine protease</keyword>
<dbReference type="SMART" id="SM00069">
    <property type="entry name" value="GLA"/>
    <property type="match status" value="1"/>
</dbReference>
<dbReference type="FunFam" id="2.40.10.10:FF:000003">
    <property type="entry name" value="Transmembrane serine protease 3"/>
    <property type="match status" value="1"/>
</dbReference>
<evidence type="ECO:0000256" key="2">
    <source>
        <dbReference type="ARBA" id="ARBA00022525"/>
    </source>
</evidence>
<dbReference type="Pfam" id="PF14670">
    <property type="entry name" value="FXa_inhibition"/>
    <property type="match status" value="1"/>
</dbReference>
<keyword evidence="6 14" id="KW-0732">Signal</keyword>
<dbReference type="FunFam" id="4.10.740.10:FF:000001">
    <property type="entry name" value="vitamin K-dependent protein S"/>
    <property type="match status" value="1"/>
</dbReference>
<evidence type="ECO:0000313" key="19">
    <source>
        <dbReference type="Proteomes" id="UP000694680"/>
    </source>
</evidence>
<feature type="disulfide bond" evidence="13">
    <location>
        <begin position="109"/>
        <end position="118"/>
    </location>
</feature>
<keyword evidence="5" id="KW-0165">Cleavage on pair of basic residues</keyword>
<comment type="caution">
    <text evidence="13">Lacks conserved residue(s) required for the propagation of feature annotation.</text>
</comment>
<dbReference type="PROSITE" id="PS00022">
    <property type="entry name" value="EGF_1"/>
    <property type="match status" value="1"/>
</dbReference>
<dbReference type="InterPro" id="IPR035972">
    <property type="entry name" value="GLA-like_dom_SF"/>
</dbReference>
<evidence type="ECO:0000256" key="13">
    <source>
        <dbReference type="PROSITE-ProRule" id="PRU00076"/>
    </source>
</evidence>
<dbReference type="Pfam" id="PF00089">
    <property type="entry name" value="Trypsin"/>
    <property type="match status" value="1"/>
</dbReference>
<keyword evidence="10" id="KW-0865">Zymogen</keyword>
<evidence type="ECO:0000256" key="3">
    <source>
        <dbReference type="ARBA" id="ARBA00022536"/>
    </source>
</evidence>
<organism evidence="18 19">
    <name type="scientific">Gouania willdenowi</name>
    <name type="common">Blunt-snouted clingfish</name>
    <name type="synonym">Lepadogaster willdenowi</name>
    <dbReference type="NCBI Taxonomy" id="441366"/>
    <lineage>
        <taxon>Eukaryota</taxon>
        <taxon>Metazoa</taxon>
        <taxon>Chordata</taxon>
        <taxon>Craniata</taxon>
        <taxon>Vertebrata</taxon>
        <taxon>Euteleostomi</taxon>
        <taxon>Actinopterygii</taxon>
        <taxon>Neopterygii</taxon>
        <taxon>Teleostei</taxon>
        <taxon>Neoteleostei</taxon>
        <taxon>Acanthomorphata</taxon>
        <taxon>Ovalentaria</taxon>
        <taxon>Blenniimorphae</taxon>
        <taxon>Blenniiformes</taxon>
        <taxon>Gobiesocoidei</taxon>
        <taxon>Gobiesocidae</taxon>
        <taxon>Gobiesocinae</taxon>
        <taxon>Gouania</taxon>
    </lineage>
</organism>